<protein>
    <submittedName>
        <fullName evidence="3">Hydrolase of the HAD superfamily</fullName>
    </submittedName>
</protein>
<dbReference type="RefSeq" id="WP_209845628.1">
    <property type="nucleotide sequence ID" value="NZ_CBCRVE010000001.1"/>
</dbReference>
<evidence type="ECO:0000313" key="3">
    <source>
        <dbReference type="EMBL" id="MBP1935937.1"/>
    </source>
</evidence>
<dbReference type="GO" id="GO:0016787">
    <property type="term" value="F:hydrolase activity"/>
    <property type="evidence" value="ECO:0007669"/>
    <property type="project" value="UniProtKB-KW"/>
</dbReference>
<proteinExistence type="predicted"/>
<dbReference type="EMBL" id="JAGGKP010000001">
    <property type="protein sequence ID" value="MBP1935937.1"/>
    <property type="molecule type" value="Genomic_DNA"/>
</dbReference>
<keyword evidence="1 3" id="KW-0378">Hydrolase</keyword>
<dbReference type="Gene3D" id="1.10.150.240">
    <property type="entry name" value="Putative phosphatase, domain 2"/>
    <property type="match status" value="1"/>
</dbReference>
<comment type="caution">
    <text evidence="3">The sequence shown here is derived from an EMBL/GenBank/DDBJ whole genome shotgun (WGS) entry which is preliminary data.</text>
</comment>
<dbReference type="PANTHER" id="PTHR46470">
    <property type="entry name" value="N-ACYLNEURAMINATE-9-PHOSPHATASE"/>
    <property type="match status" value="1"/>
</dbReference>
<dbReference type="InterPro" id="IPR051400">
    <property type="entry name" value="HAD-like_hydrolase"/>
</dbReference>
<evidence type="ECO:0000256" key="1">
    <source>
        <dbReference type="ARBA" id="ARBA00022801"/>
    </source>
</evidence>
<dbReference type="InterPro" id="IPR036412">
    <property type="entry name" value="HAD-like_sf"/>
</dbReference>
<dbReference type="InterPro" id="IPR023198">
    <property type="entry name" value="PGP-like_dom2"/>
</dbReference>
<dbReference type="Pfam" id="PF00702">
    <property type="entry name" value="Hydrolase"/>
    <property type="match status" value="1"/>
</dbReference>
<evidence type="ECO:0000256" key="2">
    <source>
        <dbReference type="ARBA" id="ARBA00022842"/>
    </source>
</evidence>
<dbReference type="SFLD" id="SFLDS00003">
    <property type="entry name" value="Haloacid_Dehalogenase"/>
    <property type="match status" value="1"/>
</dbReference>
<keyword evidence="2" id="KW-0460">Magnesium</keyword>
<dbReference type="Proteomes" id="UP001519273">
    <property type="component" value="Unassembled WGS sequence"/>
</dbReference>
<dbReference type="Gene3D" id="3.40.50.1000">
    <property type="entry name" value="HAD superfamily/HAD-like"/>
    <property type="match status" value="1"/>
</dbReference>
<organism evidence="3 4">
    <name type="scientific">Paenibacillus sediminis</name>
    <dbReference type="NCBI Taxonomy" id="664909"/>
    <lineage>
        <taxon>Bacteria</taxon>
        <taxon>Bacillati</taxon>
        <taxon>Bacillota</taxon>
        <taxon>Bacilli</taxon>
        <taxon>Bacillales</taxon>
        <taxon>Paenibacillaceae</taxon>
        <taxon>Paenibacillus</taxon>
    </lineage>
</organism>
<dbReference type="InterPro" id="IPR023214">
    <property type="entry name" value="HAD_sf"/>
</dbReference>
<dbReference type="SFLD" id="SFLDG01129">
    <property type="entry name" value="C1.5:_HAD__Beta-PGM__Phosphata"/>
    <property type="match status" value="1"/>
</dbReference>
<evidence type="ECO:0000313" key="4">
    <source>
        <dbReference type="Proteomes" id="UP001519273"/>
    </source>
</evidence>
<keyword evidence="4" id="KW-1185">Reference proteome</keyword>
<sequence>MKWNHQQLIFDLDDTLIYCNKYFDEVLHQFFDLVHQWFMPYNVSIEEIKQKQIEIDIQGVHHLGFASHHFPQSLVDTYRYFSLLHGRIVDPREEAKLTELGMSVYDAEFEPYPGMVETLDQLHHEGHFLILYTGGETTVQQRKIDRLKLSNYFDDRIFIHKHKNIDALQSIIQKHKLKHDDTWMIGNSLRTDIAPALTAGINAIYLQQPNEWQYNIVELDVTHRSELYTISSLRDVPQIIHKSIRSKVEQSS</sequence>
<dbReference type="SUPFAM" id="SSF56784">
    <property type="entry name" value="HAD-like"/>
    <property type="match status" value="1"/>
</dbReference>
<accession>A0ABS4H0P3</accession>
<gene>
    <name evidence="3" type="ORF">J2Z20_000798</name>
</gene>
<name>A0ABS4H0P3_9BACL</name>
<reference evidence="3 4" key="1">
    <citation type="submission" date="2021-03" db="EMBL/GenBank/DDBJ databases">
        <title>Genomic Encyclopedia of Type Strains, Phase IV (KMG-IV): sequencing the most valuable type-strain genomes for metagenomic binning, comparative biology and taxonomic classification.</title>
        <authorList>
            <person name="Goeker M."/>
        </authorList>
    </citation>
    <scope>NUCLEOTIDE SEQUENCE [LARGE SCALE GENOMIC DNA]</scope>
    <source>
        <strain evidence="3 4">DSM 23491</strain>
    </source>
</reference>